<reference evidence="1 2" key="1">
    <citation type="submission" date="2021-06" db="EMBL/GenBank/DDBJ databases">
        <authorList>
            <person name="Palmer J.M."/>
        </authorList>
    </citation>
    <scope>NUCLEOTIDE SEQUENCE [LARGE SCALE GENOMIC DNA]</scope>
    <source>
        <strain evidence="1 2">XC_2019</strain>
        <tissue evidence="1">Muscle</tissue>
    </source>
</reference>
<proteinExistence type="predicted"/>
<gene>
    <name evidence="1" type="ORF">XENOCAPTIV_004856</name>
</gene>
<feature type="non-terminal residue" evidence="1">
    <location>
        <position position="1"/>
    </location>
</feature>
<evidence type="ECO:0000313" key="2">
    <source>
        <dbReference type="Proteomes" id="UP001434883"/>
    </source>
</evidence>
<evidence type="ECO:0000313" key="1">
    <source>
        <dbReference type="EMBL" id="MEQ2191954.1"/>
    </source>
</evidence>
<dbReference type="EMBL" id="JAHRIN010001518">
    <property type="protein sequence ID" value="MEQ2191954.1"/>
    <property type="molecule type" value="Genomic_DNA"/>
</dbReference>
<dbReference type="Proteomes" id="UP001434883">
    <property type="component" value="Unassembled WGS sequence"/>
</dbReference>
<sequence length="174" mass="18419">GGPDAAQVDESNSAHLVDSASYFVDIDSNGDAVTCALAELNLSDSVELLSIREYASDRLRSVIPCDTAELLRAPSLGVPESDQKAETSDASLEANVSLSEEQDQWGALSLIRKEKSRDCVVQANSGIQSVADVPATSTPKKQKVNGHVLTSNTTQILEGQFVGSGYHRDGTRVG</sequence>
<keyword evidence="2" id="KW-1185">Reference proteome</keyword>
<organism evidence="1 2">
    <name type="scientific">Xenoophorus captivus</name>
    <dbReference type="NCBI Taxonomy" id="1517983"/>
    <lineage>
        <taxon>Eukaryota</taxon>
        <taxon>Metazoa</taxon>
        <taxon>Chordata</taxon>
        <taxon>Craniata</taxon>
        <taxon>Vertebrata</taxon>
        <taxon>Euteleostomi</taxon>
        <taxon>Actinopterygii</taxon>
        <taxon>Neopterygii</taxon>
        <taxon>Teleostei</taxon>
        <taxon>Neoteleostei</taxon>
        <taxon>Acanthomorphata</taxon>
        <taxon>Ovalentaria</taxon>
        <taxon>Atherinomorphae</taxon>
        <taxon>Cyprinodontiformes</taxon>
        <taxon>Goodeidae</taxon>
        <taxon>Xenoophorus</taxon>
    </lineage>
</organism>
<protein>
    <submittedName>
        <fullName evidence="1">Uncharacterized protein</fullName>
    </submittedName>
</protein>
<comment type="caution">
    <text evidence="1">The sequence shown here is derived from an EMBL/GenBank/DDBJ whole genome shotgun (WGS) entry which is preliminary data.</text>
</comment>
<accession>A0ABV0Q830</accession>
<name>A0ABV0Q830_9TELE</name>